<dbReference type="Pfam" id="PF12821">
    <property type="entry name" value="ThrE_2"/>
    <property type="match status" value="1"/>
</dbReference>
<accession>A0ABS2MMB1</accession>
<evidence type="ECO:0000256" key="3">
    <source>
        <dbReference type="ARBA" id="ARBA00022519"/>
    </source>
</evidence>
<name>A0ABS2MMB1_9FIRM</name>
<sequence>MELLFQALYSFFCVVGFSVIFNLPRKLIVIASINGMIGWILYYGLQNSSASFIVPALIGSICVGFIGEILASIQRHPATLYIIPGIIPFVPGYGIYYTMYHIVNQDFQNALTTGAESLFVAISIACGIVLATSIFRLIKPYLNRVKN</sequence>
<organism evidence="10 11">
    <name type="scientific">Fusibacter tunisiensis</name>
    <dbReference type="NCBI Taxonomy" id="1008308"/>
    <lineage>
        <taxon>Bacteria</taxon>
        <taxon>Bacillati</taxon>
        <taxon>Bacillota</taxon>
        <taxon>Clostridia</taxon>
        <taxon>Eubacteriales</taxon>
        <taxon>Eubacteriales Family XII. Incertae Sedis</taxon>
        <taxon>Fusibacter</taxon>
    </lineage>
</organism>
<keyword evidence="5 8" id="KW-1133">Transmembrane helix</keyword>
<keyword evidence="11" id="KW-1185">Reference proteome</keyword>
<evidence type="ECO:0000256" key="2">
    <source>
        <dbReference type="ARBA" id="ARBA00022475"/>
    </source>
</evidence>
<evidence type="ECO:0000313" key="10">
    <source>
        <dbReference type="EMBL" id="MBM7560523.1"/>
    </source>
</evidence>
<keyword evidence="3" id="KW-0997">Cell inner membrane</keyword>
<evidence type="ECO:0000256" key="6">
    <source>
        <dbReference type="ARBA" id="ARBA00023136"/>
    </source>
</evidence>
<feature type="transmembrane region" description="Helical" evidence="8">
    <location>
        <begin position="78"/>
        <end position="98"/>
    </location>
</feature>
<feature type="domain" description="Threonine/Serine exporter ThrE" evidence="9">
    <location>
        <begin position="6"/>
        <end position="134"/>
    </location>
</feature>
<evidence type="ECO:0000313" key="11">
    <source>
        <dbReference type="Proteomes" id="UP000767854"/>
    </source>
</evidence>
<feature type="transmembrane region" description="Helical" evidence="8">
    <location>
        <begin position="118"/>
        <end position="138"/>
    </location>
</feature>
<evidence type="ECO:0000256" key="4">
    <source>
        <dbReference type="ARBA" id="ARBA00022692"/>
    </source>
</evidence>
<evidence type="ECO:0000256" key="8">
    <source>
        <dbReference type="SAM" id="Phobius"/>
    </source>
</evidence>
<dbReference type="PANTHER" id="PTHR34390:SF1">
    <property type="entry name" value="SUCCINATE TRANSPORTER SUBUNIT YJJB-RELATED"/>
    <property type="match status" value="1"/>
</dbReference>
<evidence type="ECO:0000259" key="9">
    <source>
        <dbReference type="Pfam" id="PF12821"/>
    </source>
</evidence>
<dbReference type="PANTHER" id="PTHR34390">
    <property type="entry name" value="UPF0442 PROTEIN YJJB-RELATED"/>
    <property type="match status" value="1"/>
</dbReference>
<dbReference type="InterPro" id="IPR024528">
    <property type="entry name" value="ThrE_2"/>
</dbReference>
<evidence type="ECO:0000256" key="5">
    <source>
        <dbReference type="ARBA" id="ARBA00022989"/>
    </source>
</evidence>
<comment type="subcellular location">
    <subcellularLocation>
        <location evidence="1">Cell membrane</location>
        <topology evidence="1">Multi-pass membrane protein</topology>
    </subcellularLocation>
</comment>
<dbReference type="EMBL" id="JAFBDT010000001">
    <property type="protein sequence ID" value="MBM7560523.1"/>
    <property type="molecule type" value="Genomic_DNA"/>
</dbReference>
<dbReference type="InterPro" id="IPR050539">
    <property type="entry name" value="ThrE_Dicarb/AminoAcid_Exp"/>
</dbReference>
<comment type="caution">
    <text evidence="10">The sequence shown here is derived from an EMBL/GenBank/DDBJ whole genome shotgun (WGS) entry which is preliminary data.</text>
</comment>
<dbReference type="RefSeq" id="WP_204661032.1">
    <property type="nucleotide sequence ID" value="NZ_JAFBDT010000001.1"/>
</dbReference>
<feature type="transmembrane region" description="Helical" evidence="8">
    <location>
        <begin position="6"/>
        <end position="23"/>
    </location>
</feature>
<reference evidence="10 11" key="1">
    <citation type="submission" date="2021-01" db="EMBL/GenBank/DDBJ databases">
        <title>Genomic Encyclopedia of Type Strains, Phase IV (KMG-IV): sequencing the most valuable type-strain genomes for metagenomic binning, comparative biology and taxonomic classification.</title>
        <authorList>
            <person name="Goeker M."/>
        </authorList>
    </citation>
    <scope>NUCLEOTIDE SEQUENCE [LARGE SCALE GENOMIC DNA]</scope>
    <source>
        <strain evidence="10 11">DSM 24436</strain>
    </source>
</reference>
<feature type="transmembrane region" description="Helical" evidence="8">
    <location>
        <begin position="51"/>
        <end position="71"/>
    </location>
</feature>
<feature type="transmembrane region" description="Helical" evidence="8">
    <location>
        <begin position="28"/>
        <end position="45"/>
    </location>
</feature>
<keyword evidence="6 8" id="KW-0472">Membrane</keyword>
<evidence type="ECO:0000256" key="1">
    <source>
        <dbReference type="ARBA" id="ARBA00004651"/>
    </source>
</evidence>
<proteinExistence type="inferred from homology"/>
<comment type="similarity">
    <text evidence="7">Belongs to the ThrE exporter (TC 2.A.79) family.</text>
</comment>
<dbReference type="Proteomes" id="UP000767854">
    <property type="component" value="Unassembled WGS sequence"/>
</dbReference>
<keyword evidence="4 8" id="KW-0812">Transmembrane</keyword>
<protein>
    <submittedName>
        <fullName evidence="10">Uncharacterized membrane protein YjjB (DUF3815 family)</fullName>
    </submittedName>
</protein>
<evidence type="ECO:0000256" key="7">
    <source>
        <dbReference type="ARBA" id="ARBA00034125"/>
    </source>
</evidence>
<gene>
    <name evidence="10" type="ORF">JOC49_000032</name>
</gene>
<keyword evidence="2" id="KW-1003">Cell membrane</keyword>